<keyword evidence="7" id="KW-1185">Reference proteome</keyword>
<reference evidence="6 7" key="1">
    <citation type="submission" date="2017-02" db="EMBL/GenBank/DDBJ databases">
        <authorList>
            <person name="Peterson S.W."/>
        </authorList>
    </citation>
    <scope>NUCLEOTIDE SEQUENCE [LARGE SCALE GENOMIC DNA]</scope>
    <source>
        <strain evidence="6 7">DSM 45154</strain>
    </source>
</reference>
<keyword evidence="2" id="KW-0813">Transport</keyword>
<evidence type="ECO:0000313" key="7">
    <source>
        <dbReference type="Proteomes" id="UP000190637"/>
    </source>
</evidence>
<evidence type="ECO:0000259" key="5">
    <source>
        <dbReference type="Pfam" id="PF00496"/>
    </source>
</evidence>
<evidence type="ECO:0000313" key="6">
    <source>
        <dbReference type="EMBL" id="SJZ74025.1"/>
    </source>
</evidence>
<dbReference type="STRING" id="1122192.SAMN02745673_01268"/>
<name>A0A1T4N4V7_9ACTN</name>
<proteinExistence type="inferred from homology"/>
<dbReference type="Gene3D" id="3.40.190.10">
    <property type="entry name" value="Periplasmic binding protein-like II"/>
    <property type="match status" value="1"/>
</dbReference>
<organism evidence="6 7">
    <name type="scientific">Marinactinospora thermotolerans DSM 45154</name>
    <dbReference type="NCBI Taxonomy" id="1122192"/>
    <lineage>
        <taxon>Bacteria</taxon>
        <taxon>Bacillati</taxon>
        <taxon>Actinomycetota</taxon>
        <taxon>Actinomycetes</taxon>
        <taxon>Streptosporangiales</taxon>
        <taxon>Nocardiopsidaceae</taxon>
        <taxon>Marinactinospora</taxon>
    </lineage>
</organism>
<dbReference type="PIRSF" id="PIRSF002741">
    <property type="entry name" value="MppA"/>
    <property type="match status" value="1"/>
</dbReference>
<dbReference type="PROSITE" id="PS51257">
    <property type="entry name" value="PROKAR_LIPOPROTEIN"/>
    <property type="match status" value="1"/>
</dbReference>
<sequence>MTRFRALIAVGVALSALATGCAAGGSGPEDNEDTLTYALGDEPEAFNPALVDEHLDPVTEMVFRGLTAHDADNRVVPALAESWEISDDERTYTFHLREGVTWHDGEPFTADDVVFTIEGVRDGGFATSNKYANVTSVTAEDDTTVVVELERPTPALLDTLSNGILPEHLLADSGIDDPAFGEHPIGTGPFQLDTWEHGSYARLTAFADYYAGPPGLDAVTISYVPDAATRLIQLNNGEIDAAYLEPQQAGEVEGNPDLRLEVYPTADYRGVLFNMEDERFADPALRQAMNYAVDREAIVESVLYGYGTPAGGPLDQSPFHVEDAVDYSFDPGRVEEIMTEAGYERNGEDVWEKEGEPVSFELTTFAEDGVRSAMIEVVATQLREQGFDVTAEPRPRDAVDWAGLESFLIGWGTPYDADSSLYGPFHSSEALADGGSNYGSYANDEVDAALEAGRGTNDEAERAAAYADFQRALAEDPPYVWLTYLDAVNAVPANLTGPQERALAHHGYGFFWNVEDWSYSS</sequence>
<dbReference type="InterPro" id="IPR000914">
    <property type="entry name" value="SBP_5_dom"/>
</dbReference>
<evidence type="ECO:0000256" key="1">
    <source>
        <dbReference type="ARBA" id="ARBA00005695"/>
    </source>
</evidence>
<dbReference type="GO" id="GO:0043190">
    <property type="term" value="C:ATP-binding cassette (ABC) transporter complex"/>
    <property type="evidence" value="ECO:0007669"/>
    <property type="project" value="InterPro"/>
</dbReference>
<dbReference type="RefSeq" id="WP_078760671.1">
    <property type="nucleotide sequence ID" value="NZ_FUWS01000003.1"/>
</dbReference>
<dbReference type="GO" id="GO:1904680">
    <property type="term" value="F:peptide transmembrane transporter activity"/>
    <property type="evidence" value="ECO:0007669"/>
    <property type="project" value="TreeGrafter"/>
</dbReference>
<feature type="signal peptide" evidence="4">
    <location>
        <begin position="1"/>
        <end position="18"/>
    </location>
</feature>
<evidence type="ECO:0000256" key="4">
    <source>
        <dbReference type="SAM" id="SignalP"/>
    </source>
</evidence>
<dbReference type="PANTHER" id="PTHR30290:SF9">
    <property type="entry name" value="OLIGOPEPTIDE-BINDING PROTEIN APPA"/>
    <property type="match status" value="1"/>
</dbReference>
<dbReference type="Proteomes" id="UP000190637">
    <property type="component" value="Unassembled WGS sequence"/>
</dbReference>
<dbReference type="InterPro" id="IPR030678">
    <property type="entry name" value="Peptide/Ni-bd"/>
</dbReference>
<dbReference type="GO" id="GO:0042597">
    <property type="term" value="C:periplasmic space"/>
    <property type="evidence" value="ECO:0007669"/>
    <property type="project" value="UniProtKB-ARBA"/>
</dbReference>
<evidence type="ECO:0000256" key="2">
    <source>
        <dbReference type="ARBA" id="ARBA00022448"/>
    </source>
</evidence>
<keyword evidence="3 4" id="KW-0732">Signal</keyword>
<protein>
    <submittedName>
        <fullName evidence="6">Peptide/nickel transport system substrate-binding protein</fullName>
    </submittedName>
</protein>
<dbReference type="AlphaFoldDB" id="A0A1T4N4V7"/>
<feature type="chain" id="PRO_5038752612" evidence="4">
    <location>
        <begin position="19"/>
        <end position="521"/>
    </location>
</feature>
<dbReference type="EMBL" id="FUWS01000003">
    <property type="protein sequence ID" value="SJZ74025.1"/>
    <property type="molecule type" value="Genomic_DNA"/>
</dbReference>
<dbReference type="InterPro" id="IPR039424">
    <property type="entry name" value="SBP_5"/>
</dbReference>
<dbReference type="PANTHER" id="PTHR30290">
    <property type="entry name" value="PERIPLASMIC BINDING COMPONENT OF ABC TRANSPORTER"/>
    <property type="match status" value="1"/>
</dbReference>
<dbReference type="OrthoDB" id="9046151at2"/>
<dbReference type="Gene3D" id="3.90.76.10">
    <property type="entry name" value="Dipeptide-binding Protein, Domain 1"/>
    <property type="match status" value="1"/>
</dbReference>
<feature type="domain" description="Solute-binding protein family 5" evidence="5">
    <location>
        <begin position="75"/>
        <end position="428"/>
    </location>
</feature>
<dbReference type="Pfam" id="PF00496">
    <property type="entry name" value="SBP_bac_5"/>
    <property type="match status" value="1"/>
</dbReference>
<gene>
    <name evidence="6" type="ORF">SAMN02745673_01268</name>
</gene>
<evidence type="ECO:0000256" key="3">
    <source>
        <dbReference type="ARBA" id="ARBA00022729"/>
    </source>
</evidence>
<accession>A0A1T4N4V7</accession>
<dbReference type="Gene3D" id="3.10.105.10">
    <property type="entry name" value="Dipeptide-binding Protein, Domain 3"/>
    <property type="match status" value="1"/>
</dbReference>
<dbReference type="SUPFAM" id="SSF53850">
    <property type="entry name" value="Periplasmic binding protein-like II"/>
    <property type="match status" value="1"/>
</dbReference>
<comment type="similarity">
    <text evidence="1">Belongs to the bacterial solute-binding protein 5 family.</text>
</comment>
<dbReference type="GO" id="GO:0015833">
    <property type="term" value="P:peptide transport"/>
    <property type="evidence" value="ECO:0007669"/>
    <property type="project" value="TreeGrafter"/>
</dbReference>